<protein>
    <submittedName>
        <fullName evidence="2">Cupin domain-containing protein</fullName>
    </submittedName>
</protein>
<organism evidence="2 3">
    <name type="scientific">Candidatus Dojkabacteria bacterium</name>
    <dbReference type="NCBI Taxonomy" id="2099670"/>
    <lineage>
        <taxon>Bacteria</taxon>
        <taxon>Candidatus Dojkabacteria</taxon>
    </lineage>
</organism>
<dbReference type="InterPro" id="IPR014710">
    <property type="entry name" value="RmlC-like_jellyroll"/>
</dbReference>
<dbReference type="InterPro" id="IPR011051">
    <property type="entry name" value="RmlC_Cupin_sf"/>
</dbReference>
<gene>
    <name evidence="2" type="ORF">E6Q11_02100</name>
</gene>
<dbReference type="EMBL" id="SSDS01000035">
    <property type="protein sequence ID" value="TXG77882.1"/>
    <property type="molecule type" value="Genomic_DNA"/>
</dbReference>
<evidence type="ECO:0000313" key="3">
    <source>
        <dbReference type="Proteomes" id="UP000321026"/>
    </source>
</evidence>
<dbReference type="InterPro" id="IPR009327">
    <property type="entry name" value="Cupin_DUF985"/>
</dbReference>
<comment type="caution">
    <text evidence="2">The sequence shown here is derived from an EMBL/GenBank/DDBJ whole genome shotgun (WGS) entry which is preliminary data.</text>
</comment>
<reference evidence="2 3" key="1">
    <citation type="submission" date="2018-09" db="EMBL/GenBank/DDBJ databases">
        <title>Metagenome Assembled Genomes from an Advanced Water Purification Facility.</title>
        <authorList>
            <person name="Stamps B.W."/>
            <person name="Spear J.R."/>
        </authorList>
    </citation>
    <scope>NUCLEOTIDE SEQUENCE [LARGE SCALE GENOMIC DNA]</scope>
    <source>
        <strain evidence="2">Bin_63_2</strain>
    </source>
</reference>
<dbReference type="Pfam" id="PF06172">
    <property type="entry name" value="Cupin_5"/>
    <property type="match status" value="1"/>
</dbReference>
<dbReference type="PANTHER" id="PTHR33387:SF3">
    <property type="entry name" value="DUF985 DOMAIN-CONTAINING PROTEIN"/>
    <property type="match status" value="1"/>
</dbReference>
<dbReference type="PANTHER" id="PTHR33387">
    <property type="entry name" value="RMLC-LIKE JELLY ROLL FOLD PROTEIN"/>
    <property type="match status" value="1"/>
</dbReference>
<dbReference type="InterPro" id="IPR039935">
    <property type="entry name" value="YML079W-like"/>
</dbReference>
<dbReference type="CDD" id="cd06121">
    <property type="entry name" value="cupin_YML079wp"/>
    <property type="match status" value="1"/>
</dbReference>
<name>A0A5C7JA55_9BACT</name>
<evidence type="ECO:0000259" key="1">
    <source>
        <dbReference type="Pfam" id="PF06172"/>
    </source>
</evidence>
<proteinExistence type="predicted"/>
<dbReference type="AlphaFoldDB" id="A0A5C7JA55"/>
<dbReference type="Gene3D" id="2.60.120.10">
    <property type="entry name" value="Jelly Rolls"/>
    <property type="match status" value="1"/>
</dbReference>
<sequence length="218" mass="25480">MIKTIYISAFRLKWNKIKSFDELFNVHPEPRSFVVQLSTLQELKKFLKSGKLNNKRARFRVNIEQLIKRFNLIPLEPEGGYINRFYQSKETVSLDRGERKCGDSIIYLITKEQFSGLHRLLCDEYWHFYAGDPVTQIIFNQKEVIERELGNTDFSNHSPQALVPANYWQSTKLKPGGKWALLGTNTFPAYQDADFEMGKVDSLLTKYTQYSSQITKYS</sequence>
<evidence type="ECO:0000313" key="2">
    <source>
        <dbReference type="EMBL" id="TXG77882.1"/>
    </source>
</evidence>
<feature type="domain" description="DUF985" evidence="1">
    <location>
        <begin position="64"/>
        <end position="197"/>
    </location>
</feature>
<dbReference type="SUPFAM" id="SSF51182">
    <property type="entry name" value="RmlC-like cupins"/>
    <property type="match status" value="1"/>
</dbReference>
<dbReference type="Proteomes" id="UP000321026">
    <property type="component" value="Unassembled WGS sequence"/>
</dbReference>
<accession>A0A5C7JA55</accession>